<keyword evidence="10 11" id="KW-0784">Thiamine biosynthesis</keyword>
<name>A0A4Q0MBJ9_9SPHI</name>
<dbReference type="InterPro" id="IPR000417">
    <property type="entry name" value="Hyethyz_kinase"/>
</dbReference>
<evidence type="ECO:0000256" key="11">
    <source>
        <dbReference type="HAMAP-Rule" id="MF_00228"/>
    </source>
</evidence>
<dbReference type="CDD" id="cd01170">
    <property type="entry name" value="THZ_kinase"/>
    <property type="match status" value="1"/>
</dbReference>
<dbReference type="GO" id="GO:0000287">
    <property type="term" value="F:magnesium ion binding"/>
    <property type="evidence" value="ECO:0007669"/>
    <property type="project" value="UniProtKB-UniRule"/>
</dbReference>
<evidence type="ECO:0000256" key="10">
    <source>
        <dbReference type="ARBA" id="ARBA00022977"/>
    </source>
</evidence>
<feature type="binding site" evidence="11">
    <location>
        <position position="44"/>
    </location>
    <ligand>
        <name>substrate</name>
    </ligand>
</feature>
<evidence type="ECO:0000256" key="3">
    <source>
        <dbReference type="ARBA" id="ARBA00004868"/>
    </source>
</evidence>
<evidence type="ECO:0000256" key="2">
    <source>
        <dbReference type="ARBA" id="ARBA00001946"/>
    </source>
</evidence>
<reference evidence="12 13" key="1">
    <citation type="submission" date="2018-12" db="EMBL/GenBank/DDBJ databases">
        <title>The Draft Genome Sequence of the Soil Bacterium Pedobacter tournemirensis R1.</title>
        <authorList>
            <person name="He J."/>
        </authorList>
    </citation>
    <scope>NUCLEOTIDE SEQUENCE [LARGE SCALE GENOMIC DNA]</scope>
    <source>
        <strain evidence="12 13">R1</strain>
    </source>
</reference>
<evidence type="ECO:0000313" key="12">
    <source>
        <dbReference type="EMBL" id="RXF70677.1"/>
    </source>
</evidence>
<dbReference type="Gene3D" id="3.40.1190.20">
    <property type="match status" value="1"/>
</dbReference>
<keyword evidence="9 11" id="KW-0460">Magnesium</keyword>
<feature type="binding site" evidence="11">
    <location>
        <position position="119"/>
    </location>
    <ligand>
        <name>ATP</name>
        <dbReference type="ChEBI" id="CHEBI:30616"/>
    </ligand>
</feature>
<evidence type="ECO:0000256" key="7">
    <source>
        <dbReference type="ARBA" id="ARBA00022777"/>
    </source>
</evidence>
<keyword evidence="5 11" id="KW-0479">Metal-binding</keyword>
<evidence type="ECO:0000256" key="4">
    <source>
        <dbReference type="ARBA" id="ARBA00022679"/>
    </source>
</evidence>
<evidence type="ECO:0000256" key="9">
    <source>
        <dbReference type="ARBA" id="ARBA00022842"/>
    </source>
</evidence>
<evidence type="ECO:0000256" key="5">
    <source>
        <dbReference type="ARBA" id="ARBA00022723"/>
    </source>
</evidence>
<dbReference type="SUPFAM" id="SSF53613">
    <property type="entry name" value="Ribokinase-like"/>
    <property type="match status" value="1"/>
</dbReference>
<dbReference type="InterPro" id="IPR029056">
    <property type="entry name" value="Ribokinase-like"/>
</dbReference>
<organism evidence="12 13">
    <name type="scientific">Arcticibacter tournemirensis</name>
    <dbReference type="NCBI Taxonomy" id="699437"/>
    <lineage>
        <taxon>Bacteria</taxon>
        <taxon>Pseudomonadati</taxon>
        <taxon>Bacteroidota</taxon>
        <taxon>Sphingobacteriia</taxon>
        <taxon>Sphingobacteriales</taxon>
        <taxon>Sphingobacteriaceae</taxon>
        <taxon>Arcticibacter</taxon>
    </lineage>
</organism>
<comment type="pathway">
    <text evidence="3 11">Cofactor biosynthesis; thiamine diphosphate biosynthesis; 4-methyl-5-(2-phosphoethyl)-thiazole from 5-(2-hydroxyethyl)-4-methylthiazole: step 1/1.</text>
</comment>
<accession>A0A4Q0MBJ9</accession>
<comment type="caution">
    <text evidence="12">The sequence shown here is derived from an EMBL/GenBank/DDBJ whole genome shotgun (WGS) entry which is preliminary data.</text>
</comment>
<gene>
    <name evidence="11" type="primary">thiM</name>
    <name evidence="12" type="ORF">EKH83_08545</name>
</gene>
<evidence type="ECO:0000313" key="13">
    <source>
        <dbReference type="Proteomes" id="UP000290848"/>
    </source>
</evidence>
<dbReference type="GO" id="GO:0009228">
    <property type="term" value="P:thiamine biosynthetic process"/>
    <property type="evidence" value="ECO:0007669"/>
    <property type="project" value="UniProtKB-KW"/>
</dbReference>
<dbReference type="GO" id="GO:0009229">
    <property type="term" value="P:thiamine diphosphate biosynthetic process"/>
    <property type="evidence" value="ECO:0007669"/>
    <property type="project" value="UniProtKB-UniRule"/>
</dbReference>
<comment type="function">
    <text evidence="11">Catalyzes the phosphorylation of the hydroxyl group of 4-methyl-5-beta-hydroxyethylthiazole (THZ).</text>
</comment>
<evidence type="ECO:0000256" key="8">
    <source>
        <dbReference type="ARBA" id="ARBA00022840"/>
    </source>
</evidence>
<keyword evidence="6 11" id="KW-0547">Nucleotide-binding</keyword>
<dbReference type="HAMAP" id="MF_00228">
    <property type="entry name" value="Thz_kinase"/>
    <property type="match status" value="1"/>
</dbReference>
<keyword evidence="4 11" id="KW-0808">Transferase</keyword>
<keyword evidence="7 11" id="KW-0418">Kinase</keyword>
<dbReference type="AlphaFoldDB" id="A0A4Q0MBJ9"/>
<dbReference type="GO" id="GO:0004417">
    <property type="term" value="F:hydroxyethylthiazole kinase activity"/>
    <property type="evidence" value="ECO:0007669"/>
    <property type="project" value="UniProtKB-UniRule"/>
</dbReference>
<feature type="binding site" evidence="11">
    <location>
        <position position="192"/>
    </location>
    <ligand>
        <name>substrate</name>
    </ligand>
</feature>
<dbReference type="PRINTS" id="PR01099">
    <property type="entry name" value="HYETHTZKNASE"/>
</dbReference>
<comment type="similarity">
    <text evidence="11">Belongs to the Thz kinase family.</text>
</comment>
<dbReference type="RefSeq" id="WP_128768982.1">
    <property type="nucleotide sequence ID" value="NZ_RXOC01000004.1"/>
</dbReference>
<dbReference type="UniPathway" id="UPA00060">
    <property type="reaction ID" value="UER00139"/>
</dbReference>
<dbReference type="PIRSF" id="PIRSF000513">
    <property type="entry name" value="Thz_kinase"/>
    <property type="match status" value="1"/>
</dbReference>
<dbReference type="NCBIfam" id="NF006830">
    <property type="entry name" value="PRK09355.1"/>
    <property type="match status" value="1"/>
</dbReference>
<dbReference type="NCBIfam" id="TIGR00694">
    <property type="entry name" value="thiM"/>
    <property type="match status" value="1"/>
</dbReference>
<dbReference type="Proteomes" id="UP000290848">
    <property type="component" value="Unassembled WGS sequence"/>
</dbReference>
<dbReference type="EC" id="2.7.1.50" evidence="11"/>
<sequence length="268" mass="28200">MKEKIWKQISEVRTKSPLVHNITNYVVMNNTANALLAAGASPVMAHAQAEVQDMVNIAGALVVNIGTLDEYWVESMELAAGRAKEQAKPWVLDPVGAGATSFRNQVLQSLLKLQPSVIRGNASEIMAITNVPGGTKGVDSIHESVDAVSSAKHLNQQTGSVVCVSGAADIIIHESRVVKLSNGDPLMSKVTGLGCTASALIGAFVAVNPADPFLATVSAMAFLGVAGELAARKSAGPGSLQLNLLDVLYSLPQEEFMSVIRIEETNEE</sequence>
<evidence type="ECO:0000256" key="6">
    <source>
        <dbReference type="ARBA" id="ARBA00022741"/>
    </source>
</evidence>
<protein>
    <recommendedName>
        <fullName evidence="11">Hydroxyethylthiazole kinase</fullName>
        <ecNumber evidence="11">2.7.1.50</ecNumber>
    </recommendedName>
    <alternativeName>
        <fullName evidence="11">4-methyl-5-beta-hydroxyethylthiazole kinase</fullName>
        <shortName evidence="11">TH kinase</shortName>
        <shortName evidence="11">Thz kinase</shortName>
    </alternativeName>
</protein>
<feature type="binding site" evidence="11">
    <location>
        <position position="165"/>
    </location>
    <ligand>
        <name>ATP</name>
        <dbReference type="ChEBI" id="CHEBI:30616"/>
    </ligand>
</feature>
<dbReference type="EMBL" id="RXOC01000004">
    <property type="protein sequence ID" value="RXF70677.1"/>
    <property type="molecule type" value="Genomic_DNA"/>
</dbReference>
<dbReference type="GO" id="GO:0005524">
    <property type="term" value="F:ATP binding"/>
    <property type="evidence" value="ECO:0007669"/>
    <property type="project" value="UniProtKB-UniRule"/>
</dbReference>
<keyword evidence="8 11" id="KW-0067">ATP-binding</keyword>
<proteinExistence type="inferred from homology"/>
<evidence type="ECO:0000256" key="1">
    <source>
        <dbReference type="ARBA" id="ARBA00001771"/>
    </source>
</evidence>
<comment type="cofactor">
    <cofactor evidence="2 11">
        <name>Mg(2+)</name>
        <dbReference type="ChEBI" id="CHEBI:18420"/>
    </cofactor>
</comment>
<comment type="catalytic activity">
    <reaction evidence="1 11">
        <text>5-(2-hydroxyethyl)-4-methylthiazole + ATP = 4-methyl-5-(2-phosphooxyethyl)-thiazole + ADP + H(+)</text>
        <dbReference type="Rhea" id="RHEA:24212"/>
        <dbReference type="ChEBI" id="CHEBI:15378"/>
        <dbReference type="ChEBI" id="CHEBI:17957"/>
        <dbReference type="ChEBI" id="CHEBI:30616"/>
        <dbReference type="ChEBI" id="CHEBI:58296"/>
        <dbReference type="ChEBI" id="CHEBI:456216"/>
        <dbReference type="EC" id="2.7.1.50"/>
    </reaction>
</comment>
<dbReference type="Pfam" id="PF02110">
    <property type="entry name" value="HK"/>
    <property type="match status" value="1"/>
</dbReference>